<feature type="domain" description="F-box" evidence="1">
    <location>
        <begin position="12"/>
        <end position="60"/>
    </location>
</feature>
<protein>
    <recommendedName>
        <fullName evidence="1">F-box domain-containing protein</fullName>
    </recommendedName>
</protein>
<dbReference type="PROSITE" id="PS50181">
    <property type="entry name" value="FBOX"/>
    <property type="match status" value="1"/>
</dbReference>
<dbReference type="OrthoDB" id="6577359at2759"/>
<dbReference type="Gene3D" id="1.20.1280.50">
    <property type="match status" value="1"/>
</dbReference>
<evidence type="ECO:0000259" key="1">
    <source>
        <dbReference type="PROSITE" id="PS50181"/>
    </source>
</evidence>
<name>A0A2T6ZAG4_TUBBO</name>
<evidence type="ECO:0000313" key="2">
    <source>
        <dbReference type="EMBL" id="PUU72436.1"/>
    </source>
</evidence>
<dbReference type="InterPro" id="IPR036047">
    <property type="entry name" value="F-box-like_dom_sf"/>
</dbReference>
<dbReference type="InterPro" id="IPR015943">
    <property type="entry name" value="WD40/YVTN_repeat-like_dom_sf"/>
</dbReference>
<dbReference type="EMBL" id="NESQ01000536">
    <property type="protein sequence ID" value="PUU72436.1"/>
    <property type="molecule type" value="Genomic_DNA"/>
</dbReference>
<keyword evidence="3" id="KW-1185">Reference proteome</keyword>
<proteinExistence type="predicted"/>
<gene>
    <name evidence="2" type="ORF">B9Z19DRAFT_1104378</name>
</gene>
<reference evidence="2 3" key="1">
    <citation type="submission" date="2017-04" db="EMBL/GenBank/DDBJ databases">
        <title>Draft genome sequence of Tuber borchii Vittad., a whitish edible truffle.</title>
        <authorList>
            <consortium name="DOE Joint Genome Institute"/>
            <person name="Murat C."/>
            <person name="Kuo A."/>
            <person name="Barry K.W."/>
            <person name="Clum A."/>
            <person name="Dockter R.B."/>
            <person name="Fauchery L."/>
            <person name="Iotti M."/>
            <person name="Kohler A."/>
            <person name="Labutti K."/>
            <person name="Lindquist E.A."/>
            <person name="Lipzen A."/>
            <person name="Ohm R.A."/>
            <person name="Wang M."/>
            <person name="Grigoriev I.V."/>
            <person name="Zambonelli A."/>
            <person name="Martin F.M."/>
        </authorList>
    </citation>
    <scope>NUCLEOTIDE SEQUENCE [LARGE SCALE GENOMIC DNA]</scope>
    <source>
        <strain evidence="2 3">Tbo3840</strain>
    </source>
</reference>
<dbReference type="SUPFAM" id="SSF50978">
    <property type="entry name" value="WD40 repeat-like"/>
    <property type="match status" value="1"/>
</dbReference>
<organism evidence="2 3">
    <name type="scientific">Tuber borchii</name>
    <name type="common">White truffle</name>
    <dbReference type="NCBI Taxonomy" id="42251"/>
    <lineage>
        <taxon>Eukaryota</taxon>
        <taxon>Fungi</taxon>
        <taxon>Dikarya</taxon>
        <taxon>Ascomycota</taxon>
        <taxon>Pezizomycotina</taxon>
        <taxon>Pezizomycetes</taxon>
        <taxon>Pezizales</taxon>
        <taxon>Tuberaceae</taxon>
        <taxon>Tuber</taxon>
    </lineage>
</organism>
<sequence length="452" mass="50994">MASIPESRHRIRDFISDLPPELSRLILSQLEIQDVFMCAAVCRAWRSHTRINDSLYIPHLLRKYNNITHGRNPIPPRANASQELLQRFPHLSASPYFCNPKSLRDLALRDMRLQRKWESGIPWRKANLNSCMKHNDVVFSVLIDQVYSLIVSGDRSGGVVFWSTRTDEMIKKLNLAQEPGEDVPAISPAISAMALEGDHLVIGTWHMTVHIARRDGKGTPIENRAFSLVSSFPVPSPVISILLEGATCIVGCHNGEVLFYDIGVPGEDPSPTSEEYTKPIYNPTHLLTIQIPGRTRASQVRYNLSMHYRKPFLFTSSDLVSQLTPKRMDRDNKRDLWEYGEREITIKNSSGNTPGVGPDYLCMLQPLCDEGDLLVAWPDLSVYSLGNFNSSLVWTPKSKVLVEKAHSQSVRCMGTVDRFFLTGSFDNVCNPHHALKPKTDCTNIQRGWDTSL</sequence>
<dbReference type="InterPro" id="IPR036322">
    <property type="entry name" value="WD40_repeat_dom_sf"/>
</dbReference>
<comment type="caution">
    <text evidence="2">The sequence shown here is derived from an EMBL/GenBank/DDBJ whole genome shotgun (WGS) entry which is preliminary data.</text>
</comment>
<accession>A0A2T6ZAG4</accession>
<dbReference type="SUPFAM" id="SSF81383">
    <property type="entry name" value="F-box domain"/>
    <property type="match status" value="1"/>
</dbReference>
<evidence type="ECO:0000313" key="3">
    <source>
        <dbReference type="Proteomes" id="UP000244722"/>
    </source>
</evidence>
<dbReference type="Proteomes" id="UP000244722">
    <property type="component" value="Unassembled WGS sequence"/>
</dbReference>
<dbReference type="InterPro" id="IPR001810">
    <property type="entry name" value="F-box_dom"/>
</dbReference>
<dbReference type="AlphaFoldDB" id="A0A2T6ZAG4"/>
<dbReference type="Gene3D" id="2.130.10.10">
    <property type="entry name" value="YVTN repeat-like/Quinoprotein amine dehydrogenase"/>
    <property type="match status" value="1"/>
</dbReference>
<dbReference type="Pfam" id="PF12937">
    <property type="entry name" value="F-box-like"/>
    <property type="match status" value="1"/>
</dbReference>